<evidence type="ECO:0000313" key="2">
    <source>
        <dbReference type="Proteomes" id="UP000580043"/>
    </source>
</evidence>
<protein>
    <submittedName>
        <fullName evidence="1">Uncharacterized protein</fullName>
    </submittedName>
</protein>
<dbReference type="RefSeq" id="WP_169146199.1">
    <property type="nucleotide sequence ID" value="NZ_JABBGA010000009.1"/>
</dbReference>
<dbReference type="AlphaFoldDB" id="A0A848G5R0"/>
<sequence length="448" mass="47628">MSEVRLEELLAPGVAADDVPELAPLLAARALLSAFSTLFHGSEAEVLMRLLVLREIGRESESPRWSPEQLRQRFAFLDTVKLETVLRRLRGNGLLDIGEDSHYALSDLGRNAVAAVGMLVSFSAEDDLELGFLTAQLAGLQAVGSVTPEALGHLLGKLNDLAWHFEEAIASGSEFRIADARRKLSANTRWIERGTEVLHQLLADPEVPFDLARVAQRIGLAQSRLARVDAAFQRALNKIEAQRVTLGGSGISSSDVAGWLRRLDARALAALAADGGLLPAPELTLLAGGHELLDRAELALSDEARQIEADIALPPAEEAPSRNQPEQEDLRLLQHFSQRLARLAKDGSEPASLARMVAGGGFPAASYRLSLLALLADGGGEGGATPADGPIGEFMRLPLDVLFEATTVKVGEDEIAAMSTGLVGARGSLPAAEAVPVLDATETLPDEA</sequence>
<dbReference type="EMBL" id="JABBGA010000009">
    <property type="protein sequence ID" value="NML26659.1"/>
    <property type="molecule type" value="Genomic_DNA"/>
</dbReference>
<accession>A0A848G5R0</accession>
<dbReference type="Proteomes" id="UP000580043">
    <property type="component" value="Unassembled WGS sequence"/>
</dbReference>
<organism evidence="1 2">
    <name type="scientific">Zoogloea dura</name>
    <dbReference type="NCBI Taxonomy" id="2728840"/>
    <lineage>
        <taxon>Bacteria</taxon>
        <taxon>Pseudomonadati</taxon>
        <taxon>Pseudomonadota</taxon>
        <taxon>Betaproteobacteria</taxon>
        <taxon>Rhodocyclales</taxon>
        <taxon>Zoogloeaceae</taxon>
        <taxon>Zoogloea</taxon>
    </lineage>
</organism>
<gene>
    <name evidence="1" type="ORF">HHL15_12965</name>
</gene>
<keyword evidence="2" id="KW-1185">Reference proteome</keyword>
<reference evidence="1 2" key="1">
    <citation type="submission" date="2020-04" db="EMBL/GenBank/DDBJ databases">
        <title>Zoogloea sp. G-4-1-14 isolated from soil.</title>
        <authorList>
            <person name="Dahal R.H."/>
        </authorList>
    </citation>
    <scope>NUCLEOTIDE SEQUENCE [LARGE SCALE GENOMIC DNA]</scope>
    <source>
        <strain evidence="1 2">G-4-1-14</strain>
    </source>
</reference>
<name>A0A848G5R0_9RHOO</name>
<comment type="caution">
    <text evidence="1">The sequence shown here is derived from an EMBL/GenBank/DDBJ whole genome shotgun (WGS) entry which is preliminary data.</text>
</comment>
<proteinExistence type="predicted"/>
<evidence type="ECO:0000313" key="1">
    <source>
        <dbReference type="EMBL" id="NML26659.1"/>
    </source>
</evidence>